<evidence type="ECO:0000259" key="1">
    <source>
        <dbReference type="Pfam" id="PF01370"/>
    </source>
</evidence>
<dbReference type="Pfam" id="PF01370">
    <property type="entry name" value="Epimerase"/>
    <property type="match status" value="1"/>
</dbReference>
<dbReference type="PANTHER" id="PTHR48079:SF6">
    <property type="entry name" value="NAD(P)-BINDING DOMAIN-CONTAINING PROTEIN-RELATED"/>
    <property type="match status" value="1"/>
</dbReference>
<dbReference type="InterPro" id="IPR001509">
    <property type="entry name" value="Epimerase_deHydtase"/>
</dbReference>
<organism evidence="2 3">
    <name type="scientific">Caballeronia udeis</name>
    <dbReference type="NCBI Taxonomy" id="1232866"/>
    <lineage>
        <taxon>Bacteria</taxon>
        <taxon>Pseudomonadati</taxon>
        <taxon>Pseudomonadota</taxon>
        <taxon>Betaproteobacteria</taxon>
        <taxon>Burkholderiales</taxon>
        <taxon>Burkholderiaceae</taxon>
        <taxon>Caballeronia</taxon>
    </lineage>
</organism>
<dbReference type="AlphaFoldDB" id="A0A158JI06"/>
<sequence length="340" mass="36813">MTDPLSGYARGRVLVTGASGFVGSAVARIARERGFDVRVVIRKTSSRQNLEGLDAEVVIGDMRDEASMRAAMKGVRYLLHVAADYRIWARDPGEIERANLEGTEATMRAALAEGVERIVYTSSVATLKVSPAGEIVDETKPAQAHQTIGAYKRSKVLAERAVERMVANDGLPAVIVNPSTPIGPRDVKPTPTGRIIVEAATGKIPAFVDTGLNLVHVDDVANGHFLALERGVIGERYILGGENLSLQQMLADIAGLAGRKPPTIKLPRGPLYPLAIGAELYAKFSGKEPFVTVDGLRMSKNKMYFTSAKAERELGYKARPYGEGLSHALDWFRANGYLKR</sequence>
<dbReference type="GO" id="GO:0005737">
    <property type="term" value="C:cytoplasm"/>
    <property type="evidence" value="ECO:0007669"/>
    <property type="project" value="TreeGrafter"/>
</dbReference>
<dbReference type="EMBL" id="FCOK02000089">
    <property type="protein sequence ID" value="SAL68103.1"/>
    <property type="molecule type" value="Genomic_DNA"/>
</dbReference>
<accession>A0A158JI06</accession>
<gene>
    <name evidence="2" type="ORF">AWB69_07944</name>
</gene>
<dbReference type="Proteomes" id="UP000054683">
    <property type="component" value="Unassembled WGS sequence"/>
</dbReference>
<dbReference type="Gene3D" id="3.40.50.720">
    <property type="entry name" value="NAD(P)-binding Rossmann-like Domain"/>
    <property type="match status" value="1"/>
</dbReference>
<dbReference type="SUPFAM" id="SSF51735">
    <property type="entry name" value="NAD(P)-binding Rossmann-fold domains"/>
    <property type="match status" value="1"/>
</dbReference>
<dbReference type="InterPro" id="IPR036291">
    <property type="entry name" value="NAD(P)-bd_dom_sf"/>
</dbReference>
<name>A0A158JI06_9BURK</name>
<evidence type="ECO:0000313" key="3">
    <source>
        <dbReference type="Proteomes" id="UP000054683"/>
    </source>
</evidence>
<protein>
    <submittedName>
        <fullName evidence="2">NAD-dependent dehydratase</fullName>
    </submittedName>
</protein>
<evidence type="ECO:0000313" key="2">
    <source>
        <dbReference type="EMBL" id="SAL68103.1"/>
    </source>
</evidence>
<proteinExistence type="predicted"/>
<feature type="domain" description="NAD-dependent epimerase/dehydratase" evidence="1">
    <location>
        <begin position="13"/>
        <end position="240"/>
    </location>
</feature>
<reference evidence="2 3" key="1">
    <citation type="submission" date="2016-01" db="EMBL/GenBank/DDBJ databases">
        <authorList>
            <person name="Oliw E.H."/>
        </authorList>
    </citation>
    <scope>NUCLEOTIDE SEQUENCE [LARGE SCALE GENOMIC DNA]</scope>
    <source>
        <strain evidence="2">LMG 27134</strain>
    </source>
</reference>
<dbReference type="CDD" id="cd05228">
    <property type="entry name" value="AR_FR_like_1_SDR_e"/>
    <property type="match status" value="1"/>
</dbReference>
<dbReference type="PANTHER" id="PTHR48079">
    <property type="entry name" value="PROTEIN YEEZ"/>
    <property type="match status" value="1"/>
</dbReference>
<dbReference type="InterPro" id="IPR017829">
    <property type="entry name" value="Hopanoid-assoc_sugar_epimerase"/>
</dbReference>
<dbReference type="NCBIfam" id="TIGR03466">
    <property type="entry name" value="HpnA"/>
    <property type="match status" value="1"/>
</dbReference>
<dbReference type="InterPro" id="IPR051783">
    <property type="entry name" value="NAD(P)-dependent_oxidoreduct"/>
</dbReference>
<dbReference type="GO" id="GO:0004029">
    <property type="term" value="F:aldehyde dehydrogenase (NAD+) activity"/>
    <property type="evidence" value="ECO:0007669"/>
    <property type="project" value="TreeGrafter"/>
</dbReference>
<dbReference type="OrthoDB" id="9803010at2"/>
<dbReference type="RefSeq" id="WP_062092065.1">
    <property type="nucleotide sequence ID" value="NZ_FCOK02000089.1"/>
</dbReference>